<dbReference type="EMBL" id="JBBNAG010000004">
    <property type="protein sequence ID" value="KAK9140501.1"/>
    <property type="molecule type" value="Genomic_DNA"/>
</dbReference>
<dbReference type="Proteomes" id="UP001419268">
    <property type="component" value="Unassembled WGS sequence"/>
</dbReference>
<organism evidence="1 2">
    <name type="scientific">Stephania cephalantha</name>
    <dbReference type="NCBI Taxonomy" id="152367"/>
    <lineage>
        <taxon>Eukaryota</taxon>
        <taxon>Viridiplantae</taxon>
        <taxon>Streptophyta</taxon>
        <taxon>Embryophyta</taxon>
        <taxon>Tracheophyta</taxon>
        <taxon>Spermatophyta</taxon>
        <taxon>Magnoliopsida</taxon>
        <taxon>Ranunculales</taxon>
        <taxon>Menispermaceae</taxon>
        <taxon>Menispermoideae</taxon>
        <taxon>Cissampelideae</taxon>
        <taxon>Stephania</taxon>
    </lineage>
</organism>
<reference evidence="1 2" key="1">
    <citation type="submission" date="2024-01" db="EMBL/GenBank/DDBJ databases">
        <title>Genome assemblies of Stephania.</title>
        <authorList>
            <person name="Yang L."/>
        </authorList>
    </citation>
    <scope>NUCLEOTIDE SEQUENCE [LARGE SCALE GENOMIC DNA]</scope>
    <source>
        <strain evidence="1">JXDWG</strain>
        <tissue evidence="1">Leaf</tissue>
    </source>
</reference>
<accession>A0AAP0PGZ6</accession>
<dbReference type="AlphaFoldDB" id="A0AAP0PGZ6"/>
<keyword evidence="2" id="KW-1185">Reference proteome</keyword>
<proteinExistence type="predicted"/>
<name>A0AAP0PGZ6_9MAGN</name>
<evidence type="ECO:0000313" key="2">
    <source>
        <dbReference type="Proteomes" id="UP001419268"/>
    </source>
</evidence>
<comment type="caution">
    <text evidence="1">The sequence shown here is derived from an EMBL/GenBank/DDBJ whole genome shotgun (WGS) entry which is preliminary data.</text>
</comment>
<evidence type="ECO:0000313" key="1">
    <source>
        <dbReference type="EMBL" id="KAK9140501.1"/>
    </source>
</evidence>
<gene>
    <name evidence="1" type="ORF">Scep_010182</name>
</gene>
<protein>
    <submittedName>
        <fullName evidence="1">Uncharacterized protein</fullName>
    </submittedName>
</protein>
<sequence>MDVADGGDLVEVSVDSGEVSADGGNLVVVETGGEGEGVGAEDIAERSREVAGAEREEVGENLSKSALAARRELEPAEEVVGAEAVRGVQRQSVGGVQRHVNLCVCVQMQNKY</sequence>